<feature type="region of interest" description="Disordered" evidence="1">
    <location>
        <begin position="437"/>
        <end position="500"/>
    </location>
</feature>
<dbReference type="EMBL" id="BQXS01013859">
    <property type="protein sequence ID" value="GKT29847.1"/>
    <property type="molecule type" value="Genomic_DNA"/>
</dbReference>
<feature type="compositionally biased region" description="Basic and acidic residues" evidence="1">
    <location>
        <begin position="454"/>
        <end position="497"/>
    </location>
</feature>
<name>A0ABQ5KBD1_9EUKA</name>
<gene>
    <name evidence="2" type="ORF">ADUPG1_014238</name>
</gene>
<proteinExistence type="predicted"/>
<feature type="region of interest" description="Disordered" evidence="1">
    <location>
        <begin position="586"/>
        <end position="657"/>
    </location>
</feature>
<dbReference type="Proteomes" id="UP001057375">
    <property type="component" value="Unassembled WGS sequence"/>
</dbReference>
<feature type="compositionally biased region" description="Basic and acidic residues" evidence="1">
    <location>
        <begin position="590"/>
        <end position="605"/>
    </location>
</feature>
<feature type="compositionally biased region" description="Basic and acidic residues" evidence="1">
    <location>
        <begin position="612"/>
        <end position="625"/>
    </location>
</feature>
<keyword evidence="3" id="KW-1185">Reference proteome</keyword>
<feature type="compositionally biased region" description="Basic residues" evidence="1">
    <location>
        <begin position="646"/>
        <end position="657"/>
    </location>
</feature>
<organism evidence="2 3">
    <name type="scientific">Aduncisulcus paluster</name>
    <dbReference type="NCBI Taxonomy" id="2918883"/>
    <lineage>
        <taxon>Eukaryota</taxon>
        <taxon>Metamonada</taxon>
        <taxon>Carpediemonas-like organisms</taxon>
        <taxon>Aduncisulcus</taxon>
    </lineage>
</organism>
<protein>
    <submittedName>
        <fullName evidence="2">Uncharacterized protein</fullName>
    </submittedName>
</protein>
<reference evidence="2" key="1">
    <citation type="submission" date="2022-03" db="EMBL/GenBank/DDBJ databases">
        <title>Draft genome sequence of Aduncisulcus paluster, a free-living microaerophilic Fornicata.</title>
        <authorList>
            <person name="Yuyama I."/>
            <person name="Kume K."/>
            <person name="Tamura T."/>
            <person name="Inagaki Y."/>
            <person name="Hashimoto T."/>
        </authorList>
    </citation>
    <scope>NUCLEOTIDE SEQUENCE</scope>
    <source>
        <strain evidence="2">NY0171</strain>
    </source>
</reference>
<evidence type="ECO:0000256" key="1">
    <source>
        <dbReference type="SAM" id="MobiDB-lite"/>
    </source>
</evidence>
<evidence type="ECO:0000313" key="2">
    <source>
        <dbReference type="EMBL" id="GKT29847.1"/>
    </source>
</evidence>
<accession>A0ABQ5KBD1</accession>
<sequence>MESFKDTLKEIVKKLPESFGELEDLRKSLKEVETKSWEESQVKGVFSALDSEIIPFVGELICSLNEDSVPGPLSEEELAFWKKELMKNAAQAFSGSEIVKIPRRPESLKNLIYSILSTIFSHPYFRLDIEQVKTAVLVTVLPSIEQKACETVGIPANPAERQGLSPEKWGSFGTAIRRGTNDFFKVNPWTAQTIKAYFCSKLLFICLEQEDQVLLSDESMFSNFARSLVETLLSIPLYNSRTILRDLFTPLVERFVFGASSLSITDSKTLSALQSFSLYCLGAVDRWVLSESDLLVRSFSGITKIVDEYKDDVVAAKEESFTKDTFPINLLFAFLLIFIRSAYSVGRVDDVALALKDHLGVDFGKLLDPIKQENPLVEALSAKFSAVIDLCTPVLHKLSSNRRFIFYDQDVLLGKKTREQVEQDEERFQQKLEERKRKAEQKAEEETPVESEDLEVKPEDEVKTETTSDKESESAAKEESELKKEEEGKEEQPLKELTEEEKEQLSVLRVQIRELSVYVGHLNDVIKLSNSLTQSSPSLPPFTTIASFYIFKAEGGINGMWKAMHSRHRKGWFQCVYSGMHKVRQSENFMKNKRESEKKKSEQGKRRASRHSSKDGRGMKDDFKRRSGPRSFMGRSRPSSRDSSRSRGRGRRFQGRK</sequence>
<comment type="caution">
    <text evidence="2">The sequence shown here is derived from an EMBL/GenBank/DDBJ whole genome shotgun (WGS) entry which is preliminary data.</text>
</comment>
<evidence type="ECO:0000313" key="3">
    <source>
        <dbReference type="Proteomes" id="UP001057375"/>
    </source>
</evidence>